<dbReference type="RefSeq" id="WP_006230514.1">
    <property type="nucleotide sequence ID" value="NZ_CH724134.1"/>
</dbReference>
<dbReference type="GO" id="GO:0000155">
    <property type="term" value="F:phosphorelay sensor kinase activity"/>
    <property type="evidence" value="ECO:0007669"/>
    <property type="project" value="InterPro"/>
</dbReference>
<dbReference type="PRINTS" id="PR00344">
    <property type="entry name" value="BCTRLSENSOR"/>
</dbReference>
<dbReference type="InterPro" id="IPR003594">
    <property type="entry name" value="HATPase_dom"/>
</dbReference>
<dbReference type="EC" id="2.7.13.3" evidence="2"/>
<dbReference type="EMBL" id="AAPH01000007">
    <property type="protein sequence ID" value="EAS43999.1"/>
    <property type="molecule type" value="Genomic_DNA"/>
</dbReference>
<feature type="transmembrane region" description="Helical" evidence="6">
    <location>
        <begin position="22"/>
        <end position="45"/>
    </location>
</feature>
<dbReference type="CDD" id="cd00082">
    <property type="entry name" value="HisKA"/>
    <property type="match status" value="1"/>
</dbReference>
<feature type="domain" description="Histidine kinase" evidence="7">
    <location>
        <begin position="251"/>
        <end position="470"/>
    </location>
</feature>
<name>Q1Z645_9GAMM</name>
<evidence type="ECO:0000256" key="4">
    <source>
        <dbReference type="ARBA" id="ARBA00022679"/>
    </source>
</evidence>
<dbReference type="AlphaFoldDB" id="Q1Z645"/>
<dbReference type="Pfam" id="PF00512">
    <property type="entry name" value="HisKA"/>
    <property type="match status" value="1"/>
</dbReference>
<evidence type="ECO:0000313" key="8">
    <source>
        <dbReference type="EMBL" id="EAS43999.1"/>
    </source>
</evidence>
<dbReference type="PANTHER" id="PTHR43547:SF2">
    <property type="entry name" value="HYBRID SIGNAL TRANSDUCTION HISTIDINE KINASE C"/>
    <property type="match status" value="1"/>
</dbReference>
<evidence type="ECO:0000259" key="7">
    <source>
        <dbReference type="PROSITE" id="PS50109"/>
    </source>
</evidence>
<keyword evidence="6" id="KW-0812">Transmembrane</keyword>
<keyword evidence="4" id="KW-0808">Transferase</keyword>
<evidence type="ECO:0000313" key="9">
    <source>
        <dbReference type="Proteomes" id="UP000003789"/>
    </source>
</evidence>
<dbReference type="SMART" id="SM00387">
    <property type="entry name" value="HATPase_c"/>
    <property type="match status" value="1"/>
</dbReference>
<evidence type="ECO:0000256" key="1">
    <source>
        <dbReference type="ARBA" id="ARBA00000085"/>
    </source>
</evidence>
<keyword evidence="6" id="KW-0472">Membrane</keyword>
<dbReference type="InterPro" id="IPR003661">
    <property type="entry name" value="HisK_dim/P_dom"/>
</dbReference>
<comment type="catalytic activity">
    <reaction evidence="1">
        <text>ATP + protein L-histidine = ADP + protein N-phospho-L-histidine.</text>
        <dbReference type="EC" id="2.7.13.3"/>
    </reaction>
</comment>
<dbReference type="InterPro" id="IPR005467">
    <property type="entry name" value="His_kinase_dom"/>
</dbReference>
<keyword evidence="3" id="KW-0597">Phosphoprotein</keyword>
<proteinExistence type="predicted"/>
<protein>
    <recommendedName>
        <fullName evidence="2">histidine kinase</fullName>
        <ecNumber evidence="2">2.7.13.3</ecNumber>
    </recommendedName>
</protein>
<keyword evidence="5 8" id="KW-0418">Kinase</keyword>
<dbReference type="Gene3D" id="1.10.287.130">
    <property type="match status" value="1"/>
</dbReference>
<dbReference type="SUPFAM" id="SSF55874">
    <property type="entry name" value="ATPase domain of HSP90 chaperone/DNA topoisomerase II/histidine kinase"/>
    <property type="match status" value="1"/>
</dbReference>
<dbReference type="InterPro" id="IPR036890">
    <property type="entry name" value="HATPase_C_sf"/>
</dbReference>
<dbReference type="FunFam" id="3.30.565.10:FF:000006">
    <property type="entry name" value="Sensor histidine kinase WalK"/>
    <property type="match status" value="1"/>
</dbReference>
<dbReference type="Proteomes" id="UP000003789">
    <property type="component" value="Unassembled WGS sequence"/>
</dbReference>
<reference evidence="8 9" key="1">
    <citation type="submission" date="2006-03" db="EMBL/GenBank/DDBJ databases">
        <authorList>
            <person name="Bartlett D.H."/>
            <person name="Valle G."/>
            <person name="Lauro F.M."/>
            <person name="Vezzi A."/>
            <person name="Simonato F."/>
            <person name="Eloe E."/>
            <person name="Vitulo N."/>
            <person name="Stratton T.K."/>
            <person name="D'angelo M."/>
            <person name="Ferriera S."/>
            <person name="Johnson J."/>
            <person name="Kravitz S."/>
            <person name="Beeson K."/>
            <person name="Sutton G."/>
            <person name="Rogers Y."/>
            <person name="Friedman R."/>
            <person name="Frazier M."/>
            <person name="Venter J.C."/>
        </authorList>
    </citation>
    <scope>NUCLEOTIDE SEQUENCE [LARGE SCALE GENOMIC DNA]</scope>
    <source>
        <strain evidence="8 9">3TCK</strain>
    </source>
</reference>
<keyword evidence="6" id="KW-1133">Transmembrane helix</keyword>
<feature type="transmembrane region" description="Helical" evidence="6">
    <location>
        <begin position="162"/>
        <end position="184"/>
    </location>
</feature>
<accession>Q1Z645</accession>
<dbReference type="PROSITE" id="PS50109">
    <property type="entry name" value="HIS_KIN"/>
    <property type="match status" value="1"/>
</dbReference>
<comment type="caution">
    <text evidence="8">The sequence shown here is derived from an EMBL/GenBank/DDBJ whole genome shotgun (WGS) entry which is preliminary data.</text>
</comment>
<evidence type="ECO:0000256" key="3">
    <source>
        <dbReference type="ARBA" id="ARBA00022553"/>
    </source>
</evidence>
<organism evidence="8 9">
    <name type="scientific">Photobacterium profundum 3TCK</name>
    <dbReference type="NCBI Taxonomy" id="314280"/>
    <lineage>
        <taxon>Bacteria</taxon>
        <taxon>Pseudomonadati</taxon>
        <taxon>Pseudomonadota</taxon>
        <taxon>Gammaproteobacteria</taxon>
        <taxon>Vibrionales</taxon>
        <taxon>Vibrionaceae</taxon>
        <taxon>Photobacterium</taxon>
    </lineage>
</organism>
<dbReference type="HOGENOM" id="CLU_579931_0_0_6"/>
<evidence type="ECO:0000256" key="5">
    <source>
        <dbReference type="ARBA" id="ARBA00022777"/>
    </source>
</evidence>
<dbReference type="GO" id="GO:0005886">
    <property type="term" value="C:plasma membrane"/>
    <property type="evidence" value="ECO:0007669"/>
    <property type="project" value="UniProtKB-ARBA"/>
</dbReference>
<dbReference type="Pfam" id="PF02518">
    <property type="entry name" value="HATPase_c"/>
    <property type="match status" value="1"/>
</dbReference>
<dbReference type="Gene3D" id="3.30.565.10">
    <property type="entry name" value="Histidine kinase-like ATPase, C-terminal domain"/>
    <property type="match status" value="1"/>
</dbReference>
<gene>
    <name evidence="8" type="ORF">P3TCK_12461</name>
</gene>
<dbReference type="SUPFAM" id="SSF47384">
    <property type="entry name" value="Homodimeric domain of signal transducing histidine kinase"/>
    <property type="match status" value="1"/>
</dbReference>
<dbReference type="InterPro" id="IPR036097">
    <property type="entry name" value="HisK_dim/P_sf"/>
</dbReference>
<dbReference type="PANTHER" id="PTHR43547">
    <property type="entry name" value="TWO-COMPONENT HISTIDINE KINASE"/>
    <property type="match status" value="1"/>
</dbReference>
<dbReference type="OrthoDB" id="9804645at2"/>
<dbReference type="InterPro" id="IPR004358">
    <property type="entry name" value="Sig_transdc_His_kin-like_C"/>
</dbReference>
<sequence length="475" mass="53538">MSLNMNAEQSTKHAHWSLFSRFVVTVVMCFAVIQVGIGLVLVYHLDREDKKLMRSLGAEYQRILTFESDDKFEHVVINNPHRLIENAISVTRIDLDGRNQLVSGAEIALDNIDLAHYQLPLRYWYNLFSETPYLSVKLSGESNEYWLVLNVNNRMALLYQQWLWMAITLAVLCCLVSCIVWRLIRTTLLPLHSLAKGLDQASTWSIDAMPMFEPQDTAVTNKNLGVLNQSVNQVLVQLKSTIISMGNTLDAIAHDLRTPLSRIVLTTEKSLLSTAKDNNLKLEMQSALSDCAESAQQASQMLNTLMKINDEVIGQHKLEMQSIDLKVFIEHIISWYEELAEDAEISISTAGLETCFVTTEPNRLTQIMVNLIDNSFKYSEANSQITLHCGLKDNGYAFIEVIDTGIGIDKEHHALIFTRLYRVDPSRTKAGYGLGLPLVKVMLETLQGRINVSSESGKGSCFTVYLPVKNVYKAE</sequence>
<evidence type="ECO:0000256" key="2">
    <source>
        <dbReference type="ARBA" id="ARBA00012438"/>
    </source>
</evidence>
<evidence type="ECO:0000256" key="6">
    <source>
        <dbReference type="SAM" id="Phobius"/>
    </source>
</evidence>